<dbReference type="Pfam" id="PF00574">
    <property type="entry name" value="CLP_protease"/>
    <property type="match status" value="1"/>
</dbReference>
<keyword evidence="4" id="KW-0645">Protease</keyword>
<dbReference type="Gene3D" id="3.90.226.10">
    <property type="entry name" value="2-enoyl-CoA Hydratase, Chain A, domain 1"/>
    <property type="match status" value="1"/>
</dbReference>
<reference evidence="4 5" key="1">
    <citation type="journal article" date="2019" name="Nat. Med.">
        <title>A library of human gut bacterial isolates paired with longitudinal multiomics data enables mechanistic microbiome research.</title>
        <authorList>
            <person name="Poyet M."/>
            <person name="Groussin M."/>
            <person name="Gibbons S.M."/>
            <person name="Avila-Pacheco J."/>
            <person name="Jiang X."/>
            <person name="Kearney S.M."/>
            <person name="Perrotta A.R."/>
            <person name="Berdy B."/>
            <person name="Zhao S."/>
            <person name="Lieberman T.D."/>
            <person name="Swanson P.K."/>
            <person name="Smith M."/>
            <person name="Roesemann S."/>
            <person name="Alexander J.E."/>
            <person name="Rich S.A."/>
            <person name="Livny J."/>
            <person name="Vlamakis H."/>
            <person name="Clish C."/>
            <person name="Bullock K."/>
            <person name="Deik A."/>
            <person name="Scott J."/>
            <person name="Pierce K.A."/>
            <person name="Xavier R.J."/>
            <person name="Alm E.J."/>
        </authorList>
    </citation>
    <scope>NUCLEOTIDE SEQUENCE [LARGE SCALE GENOMIC DNA]</scope>
    <source>
        <strain evidence="4 5">BIOML-A10</strain>
    </source>
</reference>
<evidence type="ECO:0000256" key="1">
    <source>
        <dbReference type="ARBA" id="ARBA00007039"/>
    </source>
</evidence>
<dbReference type="EMBL" id="VWMK01000011">
    <property type="protein sequence ID" value="KAA3764631.1"/>
    <property type="molecule type" value="Genomic_DNA"/>
</dbReference>
<dbReference type="GO" id="GO:0051117">
    <property type="term" value="F:ATPase binding"/>
    <property type="evidence" value="ECO:0007669"/>
    <property type="project" value="TreeGrafter"/>
</dbReference>
<dbReference type="CDD" id="cd07016">
    <property type="entry name" value="S14_ClpP_1"/>
    <property type="match status" value="1"/>
</dbReference>
<comment type="similarity">
    <text evidence="1 2">Belongs to the peptidase S14 family.</text>
</comment>
<dbReference type="GO" id="GO:0004176">
    <property type="term" value="F:ATP-dependent peptidase activity"/>
    <property type="evidence" value="ECO:0007669"/>
    <property type="project" value="InterPro"/>
</dbReference>
<keyword evidence="3" id="KW-0175">Coiled coil</keyword>
<accession>A0A7J4XIB4</accession>
<dbReference type="GO" id="GO:0006515">
    <property type="term" value="P:protein quality control for misfolded or incompletely synthesized proteins"/>
    <property type="evidence" value="ECO:0007669"/>
    <property type="project" value="TreeGrafter"/>
</dbReference>
<dbReference type="InterPro" id="IPR001907">
    <property type="entry name" value="ClpP"/>
</dbReference>
<comment type="caution">
    <text evidence="4">The sequence shown here is derived from an EMBL/GenBank/DDBJ whole genome shotgun (WGS) entry which is preliminary data.</text>
</comment>
<feature type="coiled-coil region" evidence="3">
    <location>
        <begin position="309"/>
        <end position="348"/>
    </location>
</feature>
<dbReference type="GO" id="GO:0004252">
    <property type="term" value="F:serine-type endopeptidase activity"/>
    <property type="evidence" value="ECO:0007669"/>
    <property type="project" value="InterPro"/>
</dbReference>
<dbReference type="RefSeq" id="WP_130058325.1">
    <property type="nucleotide sequence ID" value="NZ_RCXT01000003.1"/>
</dbReference>
<evidence type="ECO:0000256" key="3">
    <source>
        <dbReference type="SAM" id="Coils"/>
    </source>
</evidence>
<sequence length="426" mass="47588">MDTNEFKNIVGEVRPNEIATIRFFGKVTEESTAIFNSEFDFLENVIRPSVIRVLINSEGGSVLYGMSTYSTIQNSKIKTECIIEGMAASMGSVLWAAGNRSLMRDYSILMIHNPFLPESEDKECSDMVKAFVGQIETIYRKRFGLSKEQVKAIMDGKAGRDGTFFDAKAAVSAGIIPAENILKTSKQLCEKVKNAMNGIEDIAKIQNMMETFNLEAVDAVEDENKLNEEEKTTLEQKENNEHKINMAEERTIPFEYAAVAASLGMKETFEPKDVMARISELISVEARLTETQRNLSDANTVIAGRDATIQNLQKDLESATSKLTVFEQKELEERNSKINKLVDDAIEAGKIGKETKPQWVSMAEANFTLAESTLNSIPAREQITQEIANDPKNIQAATETIKTVEEKMSEKVNAVVGEKFEFKRLE</sequence>
<gene>
    <name evidence="4" type="ORF">F3F73_12310</name>
</gene>
<dbReference type="PANTHER" id="PTHR10381">
    <property type="entry name" value="ATP-DEPENDENT CLP PROTEASE PROTEOLYTIC SUBUNIT"/>
    <property type="match status" value="1"/>
</dbReference>
<evidence type="ECO:0000313" key="5">
    <source>
        <dbReference type="Proteomes" id="UP000422221"/>
    </source>
</evidence>
<dbReference type="AlphaFoldDB" id="A0A7J4XIB4"/>
<dbReference type="InterPro" id="IPR029045">
    <property type="entry name" value="ClpP/crotonase-like_dom_sf"/>
</dbReference>
<dbReference type="GO" id="GO:0009368">
    <property type="term" value="C:endopeptidase Clp complex"/>
    <property type="evidence" value="ECO:0007669"/>
    <property type="project" value="TreeGrafter"/>
</dbReference>
<evidence type="ECO:0000256" key="2">
    <source>
        <dbReference type="RuleBase" id="RU003567"/>
    </source>
</evidence>
<organism evidence="4 5">
    <name type="scientific">Bacteroides salyersiae</name>
    <dbReference type="NCBI Taxonomy" id="291644"/>
    <lineage>
        <taxon>Bacteria</taxon>
        <taxon>Pseudomonadati</taxon>
        <taxon>Bacteroidota</taxon>
        <taxon>Bacteroidia</taxon>
        <taxon>Bacteroidales</taxon>
        <taxon>Bacteroidaceae</taxon>
        <taxon>Bacteroides</taxon>
    </lineage>
</organism>
<dbReference type="Proteomes" id="UP000422221">
    <property type="component" value="Unassembled WGS sequence"/>
</dbReference>
<keyword evidence="4" id="KW-0378">Hydrolase</keyword>
<dbReference type="InterPro" id="IPR023562">
    <property type="entry name" value="ClpP/TepA"/>
</dbReference>
<dbReference type="SUPFAM" id="SSF52096">
    <property type="entry name" value="ClpP/crotonase"/>
    <property type="match status" value="1"/>
</dbReference>
<protein>
    <recommendedName>
        <fullName evidence="2">ATP-dependent Clp protease proteolytic subunit</fullName>
    </recommendedName>
</protein>
<dbReference type="PANTHER" id="PTHR10381:SF11">
    <property type="entry name" value="ATP-DEPENDENT CLP PROTEASE PROTEOLYTIC SUBUNIT, MITOCHONDRIAL"/>
    <property type="match status" value="1"/>
</dbReference>
<dbReference type="PRINTS" id="PR00127">
    <property type="entry name" value="CLPPROTEASEP"/>
</dbReference>
<evidence type="ECO:0000313" key="4">
    <source>
        <dbReference type="EMBL" id="KAA3764631.1"/>
    </source>
</evidence>
<name>A0A7J4XIB4_9BACE</name>
<proteinExistence type="inferred from homology"/>